<proteinExistence type="predicted"/>
<gene>
    <name evidence="1" type="ORF">EYC98_21270</name>
</gene>
<accession>A0ABT3TM34</accession>
<reference evidence="1" key="1">
    <citation type="submission" date="2019-02" db="EMBL/GenBank/DDBJ databases">
        <authorList>
            <person name="Li S.-H."/>
        </authorList>
    </citation>
    <scope>NUCLEOTIDE SEQUENCE</scope>
    <source>
        <strain evidence="1">IMCC14734</strain>
    </source>
</reference>
<evidence type="ECO:0000313" key="1">
    <source>
        <dbReference type="EMBL" id="MCX2983398.1"/>
    </source>
</evidence>
<dbReference type="RefSeq" id="WP_279247434.1">
    <property type="nucleotide sequence ID" value="NZ_SHNN01000007.1"/>
</dbReference>
<sequence>MTIHPLMEVRARLEKIVAGLPGEPATPQEEFDRCEMVAIQILDSEHDHFAPGLLEEYLMTFLYLRQLELGTIPNFN</sequence>
<keyword evidence="2" id="KW-1185">Reference proteome</keyword>
<evidence type="ECO:0000313" key="2">
    <source>
        <dbReference type="Proteomes" id="UP001143362"/>
    </source>
</evidence>
<dbReference type="EMBL" id="SHNN01000007">
    <property type="protein sequence ID" value="MCX2983398.1"/>
    <property type="molecule type" value="Genomic_DNA"/>
</dbReference>
<dbReference type="Proteomes" id="UP001143362">
    <property type="component" value="Unassembled WGS sequence"/>
</dbReference>
<name>A0ABT3TM34_9GAMM</name>
<organism evidence="1 2">
    <name type="scientific">Candidatus Litorirhabdus singularis</name>
    <dbReference type="NCBI Taxonomy" id="2518993"/>
    <lineage>
        <taxon>Bacteria</taxon>
        <taxon>Pseudomonadati</taxon>
        <taxon>Pseudomonadota</taxon>
        <taxon>Gammaproteobacteria</taxon>
        <taxon>Cellvibrionales</taxon>
        <taxon>Halieaceae</taxon>
        <taxon>Candidatus Litorirhabdus</taxon>
    </lineage>
</organism>
<comment type="caution">
    <text evidence="1">The sequence shown here is derived from an EMBL/GenBank/DDBJ whole genome shotgun (WGS) entry which is preliminary data.</text>
</comment>
<protein>
    <submittedName>
        <fullName evidence="1">Uncharacterized protein</fullName>
    </submittedName>
</protein>